<dbReference type="AlphaFoldDB" id="A0A563W1N6"/>
<name>A0A563W1N6_9CYAN</name>
<evidence type="ECO:0000313" key="4">
    <source>
        <dbReference type="EMBL" id="VEP17591.1"/>
    </source>
</evidence>
<dbReference type="RefSeq" id="WP_144875983.1">
    <property type="nucleotide sequence ID" value="NZ_LR214363.1"/>
</dbReference>
<feature type="domain" description="Enoyl reductase (ER)" evidence="3">
    <location>
        <begin position="11"/>
        <end position="328"/>
    </location>
</feature>
<keyword evidence="2" id="KW-0560">Oxidoreductase</keyword>
<dbReference type="InterPro" id="IPR020843">
    <property type="entry name" value="ER"/>
</dbReference>
<dbReference type="Pfam" id="PF00107">
    <property type="entry name" value="ADH_zinc_N"/>
    <property type="match status" value="1"/>
</dbReference>
<dbReference type="InterPro" id="IPR013154">
    <property type="entry name" value="ADH-like_N"/>
</dbReference>
<evidence type="ECO:0000259" key="3">
    <source>
        <dbReference type="SMART" id="SM00829"/>
    </source>
</evidence>
<reference evidence="4 5" key="1">
    <citation type="submission" date="2019-01" db="EMBL/GenBank/DDBJ databases">
        <authorList>
            <person name="Brito A."/>
        </authorList>
    </citation>
    <scope>NUCLEOTIDE SEQUENCE [LARGE SCALE GENOMIC DNA]</scope>
    <source>
        <strain evidence="4">1</strain>
    </source>
</reference>
<dbReference type="InterPro" id="IPR011032">
    <property type="entry name" value="GroES-like_sf"/>
</dbReference>
<dbReference type="SUPFAM" id="SSF50129">
    <property type="entry name" value="GroES-like"/>
    <property type="match status" value="1"/>
</dbReference>
<dbReference type="Proteomes" id="UP000320055">
    <property type="component" value="Unassembled WGS sequence"/>
</dbReference>
<dbReference type="InterPro" id="IPR013149">
    <property type="entry name" value="ADH-like_C"/>
</dbReference>
<dbReference type="OrthoDB" id="9792162at2"/>
<dbReference type="SMART" id="SM00829">
    <property type="entry name" value="PKS_ER"/>
    <property type="match status" value="1"/>
</dbReference>
<accession>A0A563W1N6</accession>
<proteinExistence type="predicted"/>
<dbReference type="Pfam" id="PF08240">
    <property type="entry name" value="ADH_N"/>
    <property type="match status" value="1"/>
</dbReference>
<evidence type="ECO:0000256" key="1">
    <source>
        <dbReference type="ARBA" id="ARBA00022857"/>
    </source>
</evidence>
<evidence type="ECO:0000313" key="5">
    <source>
        <dbReference type="Proteomes" id="UP000320055"/>
    </source>
</evidence>
<keyword evidence="5" id="KW-1185">Reference proteome</keyword>
<keyword evidence="1" id="KW-0521">NADP</keyword>
<dbReference type="Gene3D" id="3.90.180.10">
    <property type="entry name" value="Medium-chain alcohol dehydrogenases, catalytic domain"/>
    <property type="match status" value="1"/>
</dbReference>
<organism evidence="4 5">
    <name type="scientific">Hyella patelloides LEGE 07179</name>
    <dbReference type="NCBI Taxonomy" id="945734"/>
    <lineage>
        <taxon>Bacteria</taxon>
        <taxon>Bacillati</taxon>
        <taxon>Cyanobacteriota</taxon>
        <taxon>Cyanophyceae</taxon>
        <taxon>Pleurocapsales</taxon>
        <taxon>Hyellaceae</taxon>
        <taxon>Hyella</taxon>
    </lineage>
</organism>
<sequence length="331" mass="35797">MVKIVRFYKFGDADVLQLDELPLSEPDKGEVRLKVEAIGLNRAEVMFRQGQYLEKPESFPATLGYEASGVIDAIGEGVTEFQIGDRVSTIPGFSLKKYGVYGESAIVPVSAVAKYPEKLSPQEGTAIWVQYMTAYGALIEYGQVKAGDFVLISAASSSVGFAAIQITKAAGAVAIATTRGVSKKQMLLDNGADYVIVTNDEDLVTRVMEITNGQGANLIFDPVAGSFLETLANAAAPGATIFEYGALSPEATTFPLFPALQKGLKIQGYTVFEITSDPVKLERAKQYIYDGLDSDKLVPILDRIFPLEQIAEAHRYMESNQQTGKIIVTVP</sequence>
<dbReference type="GO" id="GO:0016651">
    <property type="term" value="F:oxidoreductase activity, acting on NAD(P)H"/>
    <property type="evidence" value="ECO:0007669"/>
    <property type="project" value="TreeGrafter"/>
</dbReference>
<evidence type="ECO:0000256" key="2">
    <source>
        <dbReference type="ARBA" id="ARBA00023002"/>
    </source>
</evidence>
<dbReference type="Gene3D" id="3.40.50.720">
    <property type="entry name" value="NAD(P)-binding Rossmann-like Domain"/>
    <property type="match status" value="1"/>
</dbReference>
<dbReference type="SUPFAM" id="SSF51735">
    <property type="entry name" value="NAD(P)-binding Rossmann-fold domains"/>
    <property type="match status" value="1"/>
</dbReference>
<protein>
    <submittedName>
        <fullName evidence="4">NADPH:quinone reductase</fullName>
    </submittedName>
</protein>
<gene>
    <name evidence="4" type="ORF">H1P_6290011</name>
</gene>
<dbReference type="PANTHER" id="PTHR48106:SF5">
    <property type="entry name" value="ZINC-CONTAINING ALCOHOL DEHYDROGENASE"/>
    <property type="match status" value="1"/>
</dbReference>
<dbReference type="InterPro" id="IPR036291">
    <property type="entry name" value="NAD(P)-bd_dom_sf"/>
</dbReference>
<dbReference type="GO" id="GO:0070402">
    <property type="term" value="F:NADPH binding"/>
    <property type="evidence" value="ECO:0007669"/>
    <property type="project" value="TreeGrafter"/>
</dbReference>
<dbReference type="EMBL" id="CAACVJ010000589">
    <property type="protein sequence ID" value="VEP17591.1"/>
    <property type="molecule type" value="Genomic_DNA"/>
</dbReference>
<dbReference type="PANTHER" id="PTHR48106">
    <property type="entry name" value="QUINONE OXIDOREDUCTASE PIG3-RELATED"/>
    <property type="match status" value="1"/>
</dbReference>
<dbReference type="CDD" id="cd08268">
    <property type="entry name" value="MDR2"/>
    <property type="match status" value="1"/>
</dbReference>